<gene>
    <name evidence="3" type="ORF">KQP761_LOCUS17455</name>
</gene>
<dbReference type="AlphaFoldDB" id="A0A815X252"/>
<evidence type="ECO:0000256" key="1">
    <source>
        <dbReference type="SAM" id="Coils"/>
    </source>
</evidence>
<protein>
    <recommendedName>
        <fullName evidence="2">Conserved oligomeric Golgi complex subunit 5 helical domain-containing protein</fullName>
    </recommendedName>
</protein>
<comment type="caution">
    <text evidence="3">The sequence shown here is derived from an EMBL/GenBank/DDBJ whole genome shotgun (WGS) entry which is preliminary data.</text>
</comment>
<dbReference type="Proteomes" id="UP000663834">
    <property type="component" value="Unassembled WGS sequence"/>
</dbReference>
<dbReference type="Pfam" id="PF20649">
    <property type="entry name" value="COG5_C"/>
    <property type="match status" value="1"/>
</dbReference>
<name>A0A815X252_9BILA</name>
<dbReference type="OrthoDB" id="10599283at2759"/>
<evidence type="ECO:0000259" key="2">
    <source>
        <dbReference type="Pfam" id="PF20649"/>
    </source>
</evidence>
<keyword evidence="1" id="KW-0175">Coiled coil</keyword>
<accession>A0A815X252</accession>
<feature type="coiled-coil region" evidence="1">
    <location>
        <begin position="880"/>
        <end position="907"/>
    </location>
</feature>
<reference evidence="3" key="1">
    <citation type="submission" date="2021-02" db="EMBL/GenBank/DDBJ databases">
        <authorList>
            <person name="Nowell W R."/>
        </authorList>
    </citation>
    <scope>NUCLEOTIDE SEQUENCE</scope>
</reference>
<dbReference type="EMBL" id="CAJNOW010008861">
    <property type="protein sequence ID" value="CAF1548410.1"/>
    <property type="molecule type" value="Genomic_DNA"/>
</dbReference>
<proteinExistence type="predicted"/>
<evidence type="ECO:0000313" key="3">
    <source>
        <dbReference type="EMBL" id="CAF1548410.1"/>
    </source>
</evidence>
<evidence type="ECO:0000313" key="4">
    <source>
        <dbReference type="Proteomes" id="UP000663834"/>
    </source>
</evidence>
<sequence>MATVVGLPPYRLHILPDIEQDEQQLLILKEKFSQIIHSENRRLDDTEKLNSNEMNIGVMLLTQDILSQYNEYLKQYQGTGLEIRSAEIANFKISINRIINEHRFSRQLAVVQRRMEVLADKPKEDLSKLILDGQNVKITKEILNKQEWRLFKMGNCIVDRCFIQKFNQKPKEGSLLKIGNEFLLQLRKMLSSSQEHTIDLNDISNFIQTYLYNSQQTNYDLDNLKELTKQRQDLYKLIIEFPSLEDTSTLNLLIGFYKEKSVAPDQKSKLDELENSCDMHRLINFHSSKKYEKVEMTYTIEQQIDAFNTLYDPALAEEILNKCSTDPKINRLPENKKGIEFINWITNSRQKFDDKSKRNIVRIVGNILRETTSEDIRYTLEFLRIVFLIMKLLNEILGDLSRETPTKIDQALKNLVTSNPELSNQDKKEVEDAIENYKKNLKETIDYLKITKEILDRQLCKNAIFTKKNIVLTILEKLFSNLEHIHDDIRFLVAKKLNKIYANHNDTLFNVTLSDKELIEQSKFCLFTYDIKQKFTDKISIHFRNNNYLNRSLEDEFEQLFIHKTRLDNAETVLSNLAGEIVDIFNLCELVPNEHMDNSLEKIIKRLNTKENIDHAQFQVILLHTLLQREKPLGVLDDQLICFLDWLIEILSKYDFTDKIETIDIEFENLSQLKELCSNAHKYCEDSSRKNLYAYQYFNQAIDTVFYEMKVIYIEKYVKVLYEKHSNAIWLEIIIYFPEFFEIDNEELLNLIEKKQYLLDDNEVNKIQNFIFNRIALLQEENIKKAFENFHGFANREQDSFKEKHPSEVLIFNNLIDTFNERLEIDPGLLIGIDILVKVQNCLSCFEDIRLATEILLSSSEKDWLKTLLIEHIIEKFNLIFSENNKIENLRNQLMRIKENLLLLFNNTFVTEYIDKISQNIYSNSNSLLPNYQKISEEKFLCIVDLMTKVSVTKQSLNQLFDASLSVWDTILHEIEFSQFFTIEMTKVGINVSEADAEKALLLLNRIRRELGIENHDIVIQFFSKYL</sequence>
<feature type="domain" description="Conserved oligomeric Golgi complex subunit 5 helical" evidence="2">
    <location>
        <begin position="400"/>
        <end position="560"/>
    </location>
</feature>
<dbReference type="InterPro" id="IPR048485">
    <property type="entry name" value="COG5_helical"/>
</dbReference>
<organism evidence="3 4">
    <name type="scientific">Rotaria magnacalcarata</name>
    <dbReference type="NCBI Taxonomy" id="392030"/>
    <lineage>
        <taxon>Eukaryota</taxon>
        <taxon>Metazoa</taxon>
        <taxon>Spiralia</taxon>
        <taxon>Gnathifera</taxon>
        <taxon>Rotifera</taxon>
        <taxon>Eurotatoria</taxon>
        <taxon>Bdelloidea</taxon>
        <taxon>Philodinida</taxon>
        <taxon>Philodinidae</taxon>
        <taxon>Rotaria</taxon>
    </lineage>
</organism>